<organism evidence="4 5">
    <name type="scientific">Azospirillum lipoferum</name>
    <dbReference type="NCBI Taxonomy" id="193"/>
    <lineage>
        <taxon>Bacteria</taxon>
        <taxon>Pseudomonadati</taxon>
        <taxon>Pseudomonadota</taxon>
        <taxon>Alphaproteobacteria</taxon>
        <taxon>Rhodospirillales</taxon>
        <taxon>Azospirillaceae</taxon>
        <taxon>Azospirillum</taxon>
    </lineage>
</organism>
<evidence type="ECO:0000313" key="5">
    <source>
        <dbReference type="Proteomes" id="UP000324927"/>
    </source>
</evidence>
<dbReference type="OrthoDB" id="116240at2"/>
<dbReference type="Proteomes" id="UP000324927">
    <property type="component" value="Unassembled WGS sequence"/>
</dbReference>
<dbReference type="GO" id="GO:0003677">
    <property type="term" value="F:DNA binding"/>
    <property type="evidence" value="ECO:0007669"/>
    <property type="project" value="UniProtKB-UniRule"/>
</dbReference>
<evidence type="ECO:0000256" key="2">
    <source>
        <dbReference type="PROSITE-ProRule" id="PRU00335"/>
    </source>
</evidence>
<keyword evidence="5" id="KW-1185">Reference proteome</keyword>
<proteinExistence type="predicted"/>
<accession>A0A5A9GNY4</accession>
<gene>
    <name evidence="4" type="ORF">FZ942_13415</name>
</gene>
<reference evidence="4 5" key="1">
    <citation type="submission" date="2019-08" db="EMBL/GenBank/DDBJ databases">
        <authorList>
            <person name="Grouzdev D."/>
            <person name="Tikhonova E."/>
            <person name="Kravchenko I."/>
        </authorList>
    </citation>
    <scope>NUCLEOTIDE SEQUENCE [LARGE SCALE GENOMIC DNA]</scope>
    <source>
        <strain evidence="4 5">59b</strain>
    </source>
</reference>
<protein>
    <submittedName>
        <fullName evidence="4">TetR/AcrR family transcriptional regulator</fullName>
    </submittedName>
</protein>
<sequence>MPPQDVPAAIQQRCVRRQWGSRTGGCGHGSLFFRSRSDGFGKSLRIGGNGQRHPAGLASPARGGWIDRCVNGDPVGSVTHRRHDTQTARPDQERDIRFLNFFSSFRRWRRIWVFAGGVAPYTPAMTTDRPISLRARNRLRNRQELLNALLDLFADGGLSACSVEAAARQAGASKTTAYSYFPGGLDEMLRDLYRSIGERVLERGLELRAGAADAEGRILALGRALLDICAEPRVGRFYMMLSPALSPLLEPVIGETSGRFTAMIAEDLAGLDWPPDLAGAGAILLNGSLREAATAVAREPAQRAPLLAAFTMILRAALPTGAAAATAKGAG</sequence>
<evidence type="ECO:0000259" key="3">
    <source>
        <dbReference type="PROSITE" id="PS50977"/>
    </source>
</evidence>
<dbReference type="EMBL" id="VTTN01000004">
    <property type="protein sequence ID" value="KAA0596161.1"/>
    <property type="molecule type" value="Genomic_DNA"/>
</dbReference>
<dbReference type="SUPFAM" id="SSF46689">
    <property type="entry name" value="Homeodomain-like"/>
    <property type="match status" value="1"/>
</dbReference>
<name>A0A5A9GNY4_AZOLI</name>
<dbReference type="Gene3D" id="1.10.357.10">
    <property type="entry name" value="Tetracycline Repressor, domain 2"/>
    <property type="match status" value="1"/>
</dbReference>
<dbReference type="InterPro" id="IPR009057">
    <property type="entry name" value="Homeodomain-like_sf"/>
</dbReference>
<feature type="DNA-binding region" description="H-T-H motif" evidence="2">
    <location>
        <begin position="162"/>
        <end position="181"/>
    </location>
</feature>
<dbReference type="Pfam" id="PF00440">
    <property type="entry name" value="TetR_N"/>
    <property type="match status" value="1"/>
</dbReference>
<dbReference type="AlphaFoldDB" id="A0A5A9GNY4"/>
<evidence type="ECO:0000256" key="1">
    <source>
        <dbReference type="ARBA" id="ARBA00023125"/>
    </source>
</evidence>
<evidence type="ECO:0000313" key="4">
    <source>
        <dbReference type="EMBL" id="KAA0596161.1"/>
    </source>
</evidence>
<comment type="caution">
    <text evidence="4">The sequence shown here is derived from an EMBL/GenBank/DDBJ whole genome shotgun (WGS) entry which is preliminary data.</text>
</comment>
<dbReference type="PROSITE" id="PS50977">
    <property type="entry name" value="HTH_TETR_2"/>
    <property type="match status" value="1"/>
</dbReference>
<feature type="domain" description="HTH tetR-type" evidence="3">
    <location>
        <begin position="139"/>
        <end position="199"/>
    </location>
</feature>
<keyword evidence="1 2" id="KW-0238">DNA-binding</keyword>
<dbReference type="InterPro" id="IPR001647">
    <property type="entry name" value="HTH_TetR"/>
</dbReference>